<dbReference type="HAMAP" id="MF_01341">
    <property type="entry name" value="Ribosomal_uL15"/>
    <property type="match status" value="1"/>
</dbReference>
<dbReference type="InterPro" id="IPR005749">
    <property type="entry name" value="Ribosomal_uL15_bac-type"/>
</dbReference>
<dbReference type="GO" id="GO:0003735">
    <property type="term" value="F:structural constituent of ribosome"/>
    <property type="evidence" value="ECO:0007669"/>
    <property type="project" value="InterPro"/>
</dbReference>
<evidence type="ECO:0000259" key="5">
    <source>
        <dbReference type="Pfam" id="PF00828"/>
    </source>
</evidence>
<dbReference type="AlphaFoldDB" id="A0A381PNJ6"/>
<protein>
    <recommendedName>
        <fullName evidence="5">Large ribosomal subunit protein uL15/eL18 domain-containing protein</fullName>
    </recommendedName>
</protein>
<comment type="similarity">
    <text evidence="1">Belongs to the universal ribosomal protein uL15 family.</text>
</comment>
<dbReference type="GO" id="GO:0006412">
    <property type="term" value="P:translation"/>
    <property type="evidence" value="ECO:0007669"/>
    <property type="project" value="InterPro"/>
</dbReference>
<proteinExistence type="inferred from homology"/>
<feature type="compositionally biased region" description="Basic residues" evidence="4">
    <location>
        <begin position="34"/>
        <end position="45"/>
    </location>
</feature>
<organism evidence="6">
    <name type="scientific">marine metagenome</name>
    <dbReference type="NCBI Taxonomy" id="408172"/>
    <lineage>
        <taxon>unclassified sequences</taxon>
        <taxon>metagenomes</taxon>
        <taxon>ecological metagenomes</taxon>
    </lineage>
</organism>
<sequence length="144" mass="15505">MSDLKAPESLSKPRKRLGRGDASGTGGTAGRGNKGYHSRSGSKRRTWFEGGQMPLQRRVPKRGFTNARFKNEYQNVSLSDISKLDDEKVDVATMLEKGVIKSAAKPVKVLANGDIERAVEVYAHAFSATAAEKIEKAGGKAIVG</sequence>
<dbReference type="GO" id="GO:0022625">
    <property type="term" value="C:cytosolic large ribosomal subunit"/>
    <property type="evidence" value="ECO:0007669"/>
    <property type="project" value="TreeGrafter"/>
</dbReference>
<dbReference type="PROSITE" id="PS00475">
    <property type="entry name" value="RIBOSOMAL_L15"/>
    <property type="match status" value="1"/>
</dbReference>
<evidence type="ECO:0000256" key="4">
    <source>
        <dbReference type="SAM" id="MobiDB-lite"/>
    </source>
</evidence>
<name>A0A381PNJ6_9ZZZZ</name>
<feature type="domain" description="Large ribosomal subunit protein uL15/eL18" evidence="5">
    <location>
        <begin position="78"/>
        <end position="141"/>
    </location>
</feature>
<feature type="compositionally biased region" description="Gly residues" evidence="4">
    <location>
        <begin position="21"/>
        <end position="33"/>
    </location>
</feature>
<dbReference type="InterPro" id="IPR021131">
    <property type="entry name" value="Ribosomal_uL15/eL18"/>
</dbReference>
<dbReference type="PANTHER" id="PTHR12934">
    <property type="entry name" value="50S RIBOSOMAL PROTEIN L15"/>
    <property type="match status" value="1"/>
</dbReference>
<dbReference type="PANTHER" id="PTHR12934:SF11">
    <property type="entry name" value="LARGE RIBOSOMAL SUBUNIT PROTEIN UL15M"/>
    <property type="match status" value="1"/>
</dbReference>
<reference evidence="6" key="1">
    <citation type="submission" date="2018-05" db="EMBL/GenBank/DDBJ databases">
        <authorList>
            <person name="Lanie J.A."/>
            <person name="Ng W.-L."/>
            <person name="Kazmierczak K.M."/>
            <person name="Andrzejewski T.M."/>
            <person name="Davidsen T.M."/>
            <person name="Wayne K.J."/>
            <person name="Tettelin H."/>
            <person name="Glass J.I."/>
            <person name="Rusch D."/>
            <person name="Podicherti R."/>
            <person name="Tsui H.-C.T."/>
            <person name="Winkler M.E."/>
        </authorList>
    </citation>
    <scope>NUCLEOTIDE SEQUENCE</scope>
</reference>
<dbReference type="NCBIfam" id="TIGR01071">
    <property type="entry name" value="rplO_bact"/>
    <property type="match status" value="1"/>
</dbReference>
<evidence type="ECO:0000313" key="6">
    <source>
        <dbReference type="EMBL" id="SUZ67697.1"/>
    </source>
</evidence>
<evidence type="ECO:0000256" key="3">
    <source>
        <dbReference type="ARBA" id="ARBA00023274"/>
    </source>
</evidence>
<dbReference type="SUPFAM" id="SSF52080">
    <property type="entry name" value="Ribosomal proteins L15p and L18e"/>
    <property type="match status" value="1"/>
</dbReference>
<dbReference type="EMBL" id="UINC01001018">
    <property type="protein sequence ID" value="SUZ67697.1"/>
    <property type="molecule type" value="Genomic_DNA"/>
</dbReference>
<dbReference type="Gene3D" id="3.100.10.10">
    <property type="match status" value="1"/>
</dbReference>
<accession>A0A381PNJ6</accession>
<keyword evidence="3" id="KW-0687">Ribonucleoprotein</keyword>
<gene>
    <name evidence="6" type="ORF">METZ01_LOCUS20551</name>
</gene>
<dbReference type="InterPro" id="IPR001196">
    <property type="entry name" value="Ribosomal_uL15_CS"/>
</dbReference>
<evidence type="ECO:0000256" key="1">
    <source>
        <dbReference type="ARBA" id="ARBA00007320"/>
    </source>
</evidence>
<dbReference type="Pfam" id="PF00828">
    <property type="entry name" value="Ribosomal_L27A"/>
    <property type="match status" value="1"/>
</dbReference>
<evidence type="ECO:0000256" key="2">
    <source>
        <dbReference type="ARBA" id="ARBA00022980"/>
    </source>
</evidence>
<feature type="region of interest" description="Disordered" evidence="4">
    <location>
        <begin position="1"/>
        <end position="63"/>
    </location>
</feature>
<dbReference type="InterPro" id="IPR036227">
    <property type="entry name" value="Ribosomal_uL15/eL18_sf"/>
</dbReference>
<dbReference type="InterPro" id="IPR030878">
    <property type="entry name" value="Ribosomal_uL15"/>
</dbReference>
<keyword evidence="2" id="KW-0689">Ribosomal protein</keyword>